<evidence type="ECO:0000256" key="4">
    <source>
        <dbReference type="ARBA" id="ARBA00022801"/>
    </source>
</evidence>
<dbReference type="InterPro" id="IPR010994">
    <property type="entry name" value="RuvA_2-like"/>
</dbReference>
<dbReference type="EMBL" id="AZSI01000022">
    <property type="protein sequence ID" value="KEY62776.1"/>
    <property type="molecule type" value="Genomic_DNA"/>
</dbReference>
<dbReference type="PANTHER" id="PTHR30471:SF3">
    <property type="entry name" value="UPF0758 PROTEIN YEES-RELATED"/>
    <property type="match status" value="1"/>
</dbReference>
<evidence type="ECO:0000313" key="9">
    <source>
        <dbReference type="EMBL" id="KEY62776.1"/>
    </source>
</evidence>
<sequence length="227" mass="25808">MFELKEKSYPMQPRERLELLGEEYLSDVELLAILLRTGRKKYSSLNLALELLQHFGTLDNFRKASISELKEISGIGQTKAIELRAMIELGKRIQTTTRKRYGQVLSSKEYGMSLAFEMQNFEQEHLTATYLDGQNQIIEKKTIFIGAVNHATASPREILYHAVKNLSVGLLVAHNHPSGNLQPSQADKIFTKKIKNACDNIGINFIDHIIVGAGNYYSFRERDSNLF</sequence>
<dbReference type="InterPro" id="IPR001405">
    <property type="entry name" value="UPF0758"/>
</dbReference>
<evidence type="ECO:0000256" key="7">
    <source>
        <dbReference type="RuleBase" id="RU003797"/>
    </source>
</evidence>
<feature type="domain" description="MPN" evidence="8">
    <location>
        <begin position="103"/>
        <end position="225"/>
    </location>
</feature>
<dbReference type="AlphaFoldDB" id="A0A084ABU7"/>
<keyword evidence="4" id="KW-0378">Hydrolase</keyword>
<dbReference type="PATRIC" id="fig|1415168.3.peg.1063"/>
<evidence type="ECO:0000256" key="3">
    <source>
        <dbReference type="ARBA" id="ARBA00022723"/>
    </source>
</evidence>
<evidence type="ECO:0000256" key="1">
    <source>
        <dbReference type="ARBA" id="ARBA00010243"/>
    </source>
</evidence>
<dbReference type="InterPro" id="IPR037518">
    <property type="entry name" value="MPN"/>
</dbReference>
<accession>A0A084ABU7</accession>
<protein>
    <submittedName>
        <fullName evidence="9">DNA repair protein RadC</fullName>
    </submittedName>
</protein>
<dbReference type="Gene3D" id="1.10.150.20">
    <property type="entry name" value="5' to 3' exonuclease, C-terminal subdomain"/>
    <property type="match status" value="1"/>
</dbReference>
<dbReference type="PROSITE" id="PS01302">
    <property type="entry name" value="UPF0758"/>
    <property type="match status" value="1"/>
</dbReference>
<dbReference type="PROSITE" id="PS50249">
    <property type="entry name" value="MPN"/>
    <property type="match status" value="1"/>
</dbReference>
<evidence type="ECO:0000256" key="2">
    <source>
        <dbReference type="ARBA" id="ARBA00022670"/>
    </source>
</evidence>
<dbReference type="InterPro" id="IPR046778">
    <property type="entry name" value="UPF0758_N"/>
</dbReference>
<dbReference type="CDD" id="cd08071">
    <property type="entry name" value="MPN_DUF2466"/>
    <property type="match status" value="1"/>
</dbReference>
<dbReference type="Pfam" id="PF04002">
    <property type="entry name" value="RadC"/>
    <property type="match status" value="1"/>
</dbReference>
<dbReference type="PANTHER" id="PTHR30471">
    <property type="entry name" value="DNA REPAIR PROTEIN RADC"/>
    <property type="match status" value="1"/>
</dbReference>
<keyword evidence="2" id="KW-0645">Protease</keyword>
<gene>
    <name evidence="9" type="ORF">U725_01000</name>
</gene>
<dbReference type="GO" id="GO:0008237">
    <property type="term" value="F:metallopeptidase activity"/>
    <property type="evidence" value="ECO:0007669"/>
    <property type="project" value="UniProtKB-KW"/>
</dbReference>
<keyword evidence="5" id="KW-0862">Zinc</keyword>
<dbReference type="InterPro" id="IPR025657">
    <property type="entry name" value="RadC_JAB"/>
</dbReference>
<keyword evidence="3" id="KW-0479">Metal-binding</keyword>
<reference evidence="9 10" key="1">
    <citation type="submission" date="2014-06" db="EMBL/GenBank/DDBJ databases">
        <title>Draft genome sequence of the putrescine producing strain Lactococcus lactis subsp cremoris GE214.</title>
        <authorList>
            <person name="Ladero V."/>
            <person name="Linares D.M."/>
            <person name="del Rio B."/>
            <person name="Mayo B."/>
            <person name="Martin M.C."/>
            <person name="Fernandez M."/>
            <person name="Alvarez M.A."/>
        </authorList>
    </citation>
    <scope>NUCLEOTIDE SEQUENCE [LARGE SCALE GENOMIC DNA]</scope>
    <source>
        <strain evidence="9 10">GE214</strain>
    </source>
</reference>
<dbReference type="NCBIfam" id="NF000642">
    <property type="entry name" value="PRK00024.1"/>
    <property type="match status" value="1"/>
</dbReference>
<dbReference type="SUPFAM" id="SSF47781">
    <property type="entry name" value="RuvA domain 2-like"/>
    <property type="match status" value="1"/>
</dbReference>
<dbReference type="Pfam" id="PF20582">
    <property type="entry name" value="UPF0758_N"/>
    <property type="match status" value="1"/>
</dbReference>
<dbReference type="GO" id="GO:0006508">
    <property type="term" value="P:proteolysis"/>
    <property type="evidence" value="ECO:0007669"/>
    <property type="project" value="UniProtKB-KW"/>
</dbReference>
<evidence type="ECO:0000313" key="10">
    <source>
        <dbReference type="Proteomes" id="UP000028401"/>
    </source>
</evidence>
<dbReference type="NCBIfam" id="TIGR00608">
    <property type="entry name" value="radc"/>
    <property type="match status" value="1"/>
</dbReference>
<dbReference type="GO" id="GO:0046872">
    <property type="term" value="F:metal ion binding"/>
    <property type="evidence" value="ECO:0007669"/>
    <property type="project" value="UniProtKB-KW"/>
</dbReference>
<evidence type="ECO:0000256" key="6">
    <source>
        <dbReference type="ARBA" id="ARBA00023049"/>
    </source>
</evidence>
<comment type="caution">
    <text evidence="9">The sequence shown here is derived from an EMBL/GenBank/DDBJ whole genome shotgun (WGS) entry which is preliminary data.</text>
</comment>
<dbReference type="RefSeq" id="WP_042748040.1">
    <property type="nucleotide sequence ID" value="NZ_AZSI01000022.1"/>
</dbReference>
<dbReference type="Gene3D" id="3.40.140.10">
    <property type="entry name" value="Cytidine Deaminase, domain 2"/>
    <property type="match status" value="1"/>
</dbReference>
<proteinExistence type="inferred from homology"/>
<evidence type="ECO:0000256" key="5">
    <source>
        <dbReference type="ARBA" id="ARBA00022833"/>
    </source>
</evidence>
<comment type="similarity">
    <text evidence="1 7">Belongs to the UPF0758 family.</text>
</comment>
<organism evidence="9 10">
    <name type="scientific">Lactococcus cremoris subsp. cremoris GE214</name>
    <dbReference type="NCBI Taxonomy" id="1415168"/>
    <lineage>
        <taxon>Bacteria</taxon>
        <taxon>Bacillati</taxon>
        <taxon>Bacillota</taxon>
        <taxon>Bacilli</taxon>
        <taxon>Lactobacillales</taxon>
        <taxon>Streptococcaceae</taxon>
        <taxon>Lactococcus</taxon>
        <taxon>Lactococcus cremoris subsp. cremoris</taxon>
    </lineage>
</organism>
<dbReference type="Proteomes" id="UP000028401">
    <property type="component" value="Unassembled WGS sequence"/>
</dbReference>
<name>A0A084ABU7_LACLC</name>
<keyword evidence="6" id="KW-0482">Metalloprotease</keyword>
<dbReference type="InterPro" id="IPR020891">
    <property type="entry name" value="UPF0758_CS"/>
</dbReference>
<evidence type="ECO:0000259" key="8">
    <source>
        <dbReference type="PROSITE" id="PS50249"/>
    </source>
</evidence>